<evidence type="ECO:0000256" key="1">
    <source>
        <dbReference type="SAM" id="Phobius"/>
    </source>
</evidence>
<keyword evidence="1" id="KW-1133">Transmembrane helix</keyword>
<dbReference type="EMBL" id="KN827521">
    <property type="protein sequence ID" value="KIK76383.1"/>
    <property type="molecule type" value="Genomic_DNA"/>
</dbReference>
<reference evidence="2 3" key="1">
    <citation type="submission" date="2014-04" db="EMBL/GenBank/DDBJ databases">
        <authorList>
            <consortium name="DOE Joint Genome Institute"/>
            <person name="Kuo A."/>
            <person name="Kohler A."/>
            <person name="Jargeat P."/>
            <person name="Nagy L.G."/>
            <person name="Floudas D."/>
            <person name="Copeland A."/>
            <person name="Barry K.W."/>
            <person name="Cichocki N."/>
            <person name="Veneault-Fourrey C."/>
            <person name="LaButti K."/>
            <person name="Lindquist E.A."/>
            <person name="Lipzen A."/>
            <person name="Lundell T."/>
            <person name="Morin E."/>
            <person name="Murat C."/>
            <person name="Sun H."/>
            <person name="Tunlid A."/>
            <person name="Henrissat B."/>
            <person name="Grigoriev I.V."/>
            <person name="Hibbett D.S."/>
            <person name="Martin F."/>
            <person name="Nordberg H.P."/>
            <person name="Cantor M.N."/>
            <person name="Hua S.X."/>
        </authorList>
    </citation>
    <scope>NUCLEOTIDE SEQUENCE [LARGE SCALE GENOMIC DNA]</scope>
    <source>
        <strain evidence="2 3">Ve08.2h10</strain>
    </source>
</reference>
<keyword evidence="1" id="KW-0812">Transmembrane</keyword>
<organism evidence="2 3">
    <name type="scientific">Paxillus rubicundulus Ve08.2h10</name>
    <dbReference type="NCBI Taxonomy" id="930991"/>
    <lineage>
        <taxon>Eukaryota</taxon>
        <taxon>Fungi</taxon>
        <taxon>Dikarya</taxon>
        <taxon>Basidiomycota</taxon>
        <taxon>Agaricomycotina</taxon>
        <taxon>Agaricomycetes</taxon>
        <taxon>Agaricomycetidae</taxon>
        <taxon>Boletales</taxon>
        <taxon>Paxilineae</taxon>
        <taxon>Paxillaceae</taxon>
        <taxon>Paxillus</taxon>
    </lineage>
</organism>
<dbReference type="InParanoid" id="A0A0D0CM80"/>
<sequence length="122" mass="13783">MVYEIILQSMNTWRKFRTYRNVQSETLNTLYWDGIMYMFWVILLSAVNMAVMVTAPLASVGSMDTAQVAIHGLLASRIFFNLRECDERIHHGGTESSDITLVPLHCRSHGGTSQSQVEDSAL</sequence>
<reference evidence="3" key="2">
    <citation type="submission" date="2015-01" db="EMBL/GenBank/DDBJ databases">
        <title>Evolutionary Origins and Diversification of the Mycorrhizal Mutualists.</title>
        <authorList>
            <consortium name="DOE Joint Genome Institute"/>
            <consortium name="Mycorrhizal Genomics Consortium"/>
            <person name="Kohler A."/>
            <person name="Kuo A."/>
            <person name="Nagy L.G."/>
            <person name="Floudas D."/>
            <person name="Copeland A."/>
            <person name="Barry K.W."/>
            <person name="Cichocki N."/>
            <person name="Veneault-Fourrey C."/>
            <person name="LaButti K."/>
            <person name="Lindquist E.A."/>
            <person name="Lipzen A."/>
            <person name="Lundell T."/>
            <person name="Morin E."/>
            <person name="Murat C."/>
            <person name="Riley R."/>
            <person name="Ohm R."/>
            <person name="Sun H."/>
            <person name="Tunlid A."/>
            <person name="Henrissat B."/>
            <person name="Grigoriev I.V."/>
            <person name="Hibbett D.S."/>
            <person name="Martin F."/>
        </authorList>
    </citation>
    <scope>NUCLEOTIDE SEQUENCE [LARGE SCALE GENOMIC DNA]</scope>
    <source>
        <strain evidence="3">Ve08.2h10</strain>
    </source>
</reference>
<dbReference type="AlphaFoldDB" id="A0A0D0CM80"/>
<gene>
    <name evidence="2" type="ORF">PAXRUDRAFT_835385</name>
</gene>
<dbReference type="Proteomes" id="UP000054538">
    <property type="component" value="Unassembled WGS sequence"/>
</dbReference>
<evidence type="ECO:0000313" key="2">
    <source>
        <dbReference type="EMBL" id="KIK76383.1"/>
    </source>
</evidence>
<dbReference type="HOGENOM" id="CLU_2184824_0_0_1"/>
<feature type="transmembrane region" description="Helical" evidence="1">
    <location>
        <begin position="37"/>
        <end position="58"/>
    </location>
</feature>
<dbReference type="OrthoDB" id="2645170at2759"/>
<evidence type="ECO:0000313" key="3">
    <source>
        <dbReference type="Proteomes" id="UP000054538"/>
    </source>
</evidence>
<keyword evidence="1" id="KW-0472">Membrane</keyword>
<accession>A0A0D0CM80</accession>
<keyword evidence="3" id="KW-1185">Reference proteome</keyword>
<protein>
    <submittedName>
        <fullName evidence="2">Uncharacterized protein</fullName>
    </submittedName>
</protein>
<name>A0A0D0CM80_9AGAM</name>
<proteinExistence type="predicted"/>